<gene>
    <name evidence="1" type="ORF">IAC59_01005</name>
</gene>
<evidence type="ECO:0000313" key="1">
    <source>
        <dbReference type="EMBL" id="HIU45821.1"/>
    </source>
</evidence>
<dbReference type="EMBL" id="DVNK01000006">
    <property type="protein sequence ID" value="HIU45821.1"/>
    <property type="molecule type" value="Genomic_DNA"/>
</dbReference>
<dbReference type="CDD" id="cd00093">
    <property type="entry name" value="HTH_XRE"/>
    <property type="match status" value="1"/>
</dbReference>
<accession>A0A9D1LPX4</accession>
<protein>
    <submittedName>
        <fullName evidence="1">Uncharacterized protein</fullName>
    </submittedName>
</protein>
<comment type="caution">
    <text evidence="1">The sequence shown here is derived from an EMBL/GenBank/DDBJ whole genome shotgun (WGS) entry which is preliminary data.</text>
</comment>
<organism evidence="1 2">
    <name type="scientific">Candidatus Fimadaptatus faecigallinarum</name>
    <dbReference type="NCBI Taxonomy" id="2840814"/>
    <lineage>
        <taxon>Bacteria</taxon>
        <taxon>Bacillati</taxon>
        <taxon>Bacillota</taxon>
        <taxon>Clostridia</taxon>
        <taxon>Eubacteriales</taxon>
        <taxon>Candidatus Fimadaptatus</taxon>
    </lineage>
</organism>
<evidence type="ECO:0000313" key="2">
    <source>
        <dbReference type="Proteomes" id="UP000824123"/>
    </source>
</evidence>
<sequence>MIKDGNIYYRARLEASKHNAAFSNRQRAADRIYISSEALADYESGDTIPPCDVVQRMIDVYGTDWLRGEHLTAHCPLMYEAAADTSELRTAALGWAVQLNSAEEIGREFAKVAYDGRVEYSEISQAQAIRAKAVELTKVMQATIAAIDHALRRQ</sequence>
<reference evidence="1" key="2">
    <citation type="journal article" date="2021" name="PeerJ">
        <title>Extensive microbial diversity within the chicken gut microbiome revealed by metagenomics and culture.</title>
        <authorList>
            <person name="Gilroy R."/>
            <person name="Ravi A."/>
            <person name="Getino M."/>
            <person name="Pursley I."/>
            <person name="Horton D.L."/>
            <person name="Alikhan N.F."/>
            <person name="Baker D."/>
            <person name="Gharbi K."/>
            <person name="Hall N."/>
            <person name="Watson M."/>
            <person name="Adriaenssens E.M."/>
            <person name="Foster-Nyarko E."/>
            <person name="Jarju S."/>
            <person name="Secka A."/>
            <person name="Antonio M."/>
            <person name="Oren A."/>
            <person name="Chaudhuri R.R."/>
            <person name="La Ragione R."/>
            <person name="Hildebrand F."/>
            <person name="Pallen M.J."/>
        </authorList>
    </citation>
    <scope>NUCLEOTIDE SEQUENCE</scope>
    <source>
        <strain evidence="1">ChiSxjej2B14-8506</strain>
    </source>
</reference>
<dbReference type="InterPro" id="IPR001387">
    <property type="entry name" value="Cro/C1-type_HTH"/>
</dbReference>
<name>A0A9D1LPX4_9FIRM</name>
<proteinExistence type="predicted"/>
<reference evidence="1" key="1">
    <citation type="submission" date="2020-10" db="EMBL/GenBank/DDBJ databases">
        <authorList>
            <person name="Gilroy R."/>
        </authorList>
    </citation>
    <scope>NUCLEOTIDE SEQUENCE</scope>
    <source>
        <strain evidence="1">ChiSxjej2B14-8506</strain>
    </source>
</reference>
<dbReference type="Proteomes" id="UP000824123">
    <property type="component" value="Unassembled WGS sequence"/>
</dbReference>
<dbReference type="AlphaFoldDB" id="A0A9D1LPX4"/>